<comment type="cofactor">
    <cofactor evidence="1">
        <name>NAD(+)</name>
        <dbReference type="ChEBI" id="CHEBI:57540"/>
    </cofactor>
</comment>
<dbReference type="GO" id="GO:0070403">
    <property type="term" value="F:NAD+ binding"/>
    <property type="evidence" value="ECO:0007669"/>
    <property type="project" value="InterPro"/>
</dbReference>
<gene>
    <name evidence="6" type="ORF">PRRU23_11410</name>
</gene>
<dbReference type="Pfam" id="PF01370">
    <property type="entry name" value="Epimerase"/>
    <property type="match status" value="1"/>
</dbReference>
<feature type="domain" description="NAD-dependent epimerase/dehydratase" evidence="5">
    <location>
        <begin position="32"/>
        <end position="275"/>
    </location>
</feature>
<sequence length="349" mass="39708">MFSYLHPIVQKDLEEIASSSILNFKKLENKTILVTGVNGMLATYITYTLLYHIEHFHQNIRVLALTRSIDKTNCLFEEFLDKDYFEIVHQDICAPIKYMDRIDYIFHFAGNASPYYINHQPVDILRSNLEGTFNIMELARKNERCKVIFASTREVYGKVDEDSLSENSFGSLDPLDNRSCYPESKRAAETIIRSYFLQYGVDTTIARIAHSYGPGMKIVNDGRVMADFIGNAVRHENIVLNSSGEAVRAFLYLSDATIALFKLAFDGQAGEAYNLSNETEPYPIYQVAQMICEISKDDIQVIFSKDKPKAGYCNYPRVALDNSKIAKLGFLPQVNLKEGLIRTLNSFES</sequence>
<dbReference type="GO" id="GO:0042732">
    <property type="term" value="P:D-xylose metabolic process"/>
    <property type="evidence" value="ECO:0007669"/>
    <property type="project" value="InterPro"/>
</dbReference>
<evidence type="ECO:0000259" key="5">
    <source>
        <dbReference type="Pfam" id="PF01370"/>
    </source>
</evidence>
<evidence type="ECO:0000256" key="2">
    <source>
        <dbReference type="ARBA" id="ARBA00022793"/>
    </source>
</evidence>
<protein>
    <submittedName>
        <fullName evidence="6">Nucleotide sugar dehydratase</fullName>
    </submittedName>
</protein>
<evidence type="ECO:0000256" key="1">
    <source>
        <dbReference type="ARBA" id="ARBA00001911"/>
    </source>
</evidence>
<dbReference type="AlphaFoldDB" id="A0AA37I1M3"/>
<evidence type="ECO:0000256" key="3">
    <source>
        <dbReference type="ARBA" id="ARBA00023027"/>
    </source>
</evidence>
<dbReference type="Proteomes" id="UP000887043">
    <property type="component" value="Unassembled WGS sequence"/>
</dbReference>
<dbReference type="SUPFAM" id="SSF51735">
    <property type="entry name" value="NAD(P)-binding Rossmann-fold domains"/>
    <property type="match status" value="1"/>
</dbReference>
<accession>A0AA37I1M3</accession>
<evidence type="ECO:0000313" key="6">
    <source>
        <dbReference type="EMBL" id="GJG27441.1"/>
    </source>
</evidence>
<organism evidence="6 7">
    <name type="scientific">Segatella bryantii</name>
    <name type="common">Prevotella bryantii</name>
    <dbReference type="NCBI Taxonomy" id="77095"/>
    <lineage>
        <taxon>Bacteria</taxon>
        <taxon>Pseudomonadati</taxon>
        <taxon>Bacteroidota</taxon>
        <taxon>Bacteroidia</taxon>
        <taxon>Bacteroidales</taxon>
        <taxon>Prevotellaceae</taxon>
        <taxon>Segatella</taxon>
    </lineage>
</organism>
<keyword evidence="2" id="KW-0210">Decarboxylase</keyword>
<dbReference type="EMBL" id="BPTR01000001">
    <property type="protein sequence ID" value="GJG27441.1"/>
    <property type="molecule type" value="Genomic_DNA"/>
</dbReference>
<evidence type="ECO:0000313" key="7">
    <source>
        <dbReference type="Proteomes" id="UP000887043"/>
    </source>
</evidence>
<dbReference type="PANTHER" id="PTHR43078">
    <property type="entry name" value="UDP-GLUCURONIC ACID DECARBOXYLASE-RELATED"/>
    <property type="match status" value="1"/>
</dbReference>
<evidence type="ECO:0000256" key="4">
    <source>
        <dbReference type="ARBA" id="ARBA00023239"/>
    </source>
</evidence>
<dbReference type="RefSeq" id="WP_006283478.1">
    <property type="nucleotide sequence ID" value="NZ_BPTR01000001.1"/>
</dbReference>
<name>A0AA37I1M3_SEGBR</name>
<dbReference type="InterPro" id="IPR036291">
    <property type="entry name" value="NAD(P)-bd_dom_sf"/>
</dbReference>
<keyword evidence="3" id="KW-0520">NAD</keyword>
<dbReference type="InterPro" id="IPR001509">
    <property type="entry name" value="Epimerase_deHydtase"/>
</dbReference>
<comment type="caution">
    <text evidence="6">The sequence shown here is derived from an EMBL/GenBank/DDBJ whole genome shotgun (WGS) entry which is preliminary data.</text>
</comment>
<reference evidence="6" key="1">
    <citation type="submission" date="2021-08" db="EMBL/GenBank/DDBJ databases">
        <title>Prevotella lacticifex sp. nov., isolated from rumen of cow.</title>
        <authorList>
            <person name="Shinkai T."/>
            <person name="Ikeyama N."/>
            <person name="Kumagai M."/>
            <person name="Ohmori H."/>
            <person name="Sakamoto M."/>
            <person name="Ohkuma M."/>
            <person name="Mitsumori M."/>
        </authorList>
    </citation>
    <scope>NUCLEOTIDE SEQUENCE</scope>
    <source>
        <strain evidence="6">DSM 11371</strain>
    </source>
</reference>
<keyword evidence="4" id="KW-0456">Lyase</keyword>
<dbReference type="GO" id="GO:0005737">
    <property type="term" value="C:cytoplasm"/>
    <property type="evidence" value="ECO:0007669"/>
    <property type="project" value="TreeGrafter"/>
</dbReference>
<dbReference type="Gene3D" id="3.40.50.720">
    <property type="entry name" value="NAD(P)-binding Rossmann-like Domain"/>
    <property type="match status" value="1"/>
</dbReference>
<dbReference type="PANTHER" id="PTHR43078:SF6">
    <property type="entry name" value="UDP-GLUCURONIC ACID DECARBOXYLASE 1"/>
    <property type="match status" value="1"/>
</dbReference>
<dbReference type="InterPro" id="IPR044516">
    <property type="entry name" value="UXS-like"/>
</dbReference>
<proteinExistence type="predicted"/>
<dbReference type="GO" id="GO:0048040">
    <property type="term" value="F:UDP-glucuronate decarboxylase activity"/>
    <property type="evidence" value="ECO:0007669"/>
    <property type="project" value="TreeGrafter"/>
</dbReference>